<evidence type="ECO:0000256" key="12">
    <source>
        <dbReference type="ARBA" id="ARBA00033270"/>
    </source>
</evidence>
<evidence type="ECO:0000313" key="14">
    <source>
        <dbReference type="EMBL" id="SHK68623.1"/>
    </source>
</evidence>
<feature type="transmembrane region" description="Helical" evidence="13">
    <location>
        <begin position="352"/>
        <end position="380"/>
    </location>
</feature>
<feature type="transmembrane region" description="Helical" evidence="13">
    <location>
        <begin position="226"/>
        <end position="249"/>
    </location>
</feature>
<dbReference type="InterPro" id="IPR001182">
    <property type="entry name" value="FtsW/RodA"/>
</dbReference>
<evidence type="ECO:0000256" key="5">
    <source>
        <dbReference type="ARBA" id="ARBA00022692"/>
    </source>
</evidence>
<keyword evidence="9 13" id="KW-0472">Membrane</keyword>
<dbReference type="Pfam" id="PF01098">
    <property type="entry name" value="FTSW_RODA_SPOVE"/>
    <property type="match status" value="2"/>
</dbReference>
<name>A0A1M6UHJ4_9BACT</name>
<evidence type="ECO:0000256" key="10">
    <source>
        <dbReference type="ARBA" id="ARBA00023316"/>
    </source>
</evidence>
<dbReference type="PANTHER" id="PTHR30474">
    <property type="entry name" value="CELL CYCLE PROTEIN"/>
    <property type="match status" value="1"/>
</dbReference>
<evidence type="ECO:0000256" key="2">
    <source>
        <dbReference type="ARBA" id="ARBA00022475"/>
    </source>
</evidence>
<feature type="transmembrane region" description="Helical" evidence="13">
    <location>
        <begin position="320"/>
        <end position="340"/>
    </location>
</feature>
<keyword evidence="3" id="KW-0328">Glycosyltransferase</keyword>
<feature type="transmembrane region" description="Helical" evidence="13">
    <location>
        <begin position="386"/>
        <end position="407"/>
    </location>
</feature>
<dbReference type="NCBIfam" id="TIGR02210">
    <property type="entry name" value="rodA_shape"/>
    <property type="match status" value="1"/>
</dbReference>
<dbReference type="EMBL" id="FRAU01000005">
    <property type="protein sequence ID" value="SHK68623.1"/>
    <property type="molecule type" value="Genomic_DNA"/>
</dbReference>
<evidence type="ECO:0000256" key="13">
    <source>
        <dbReference type="SAM" id="Phobius"/>
    </source>
</evidence>
<dbReference type="GO" id="GO:0009252">
    <property type="term" value="P:peptidoglycan biosynthetic process"/>
    <property type="evidence" value="ECO:0007669"/>
    <property type="project" value="UniProtKB-KW"/>
</dbReference>
<keyword evidence="7" id="KW-0573">Peptidoglycan synthesis</keyword>
<dbReference type="STRING" id="633813.SAMN04488087_1707"/>
<dbReference type="GO" id="GO:0015648">
    <property type="term" value="F:lipid-linked peptidoglycan transporter activity"/>
    <property type="evidence" value="ECO:0007669"/>
    <property type="project" value="TreeGrafter"/>
</dbReference>
<keyword evidence="5 13" id="KW-0812">Transmembrane</keyword>
<evidence type="ECO:0000256" key="1">
    <source>
        <dbReference type="ARBA" id="ARBA00004141"/>
    </source>
</evidence>
<evidence type="ECO:0000256" key="11">
    <source>
        <dbReference type="ARBA" id="ARBA00032370"/>
    </source>
</evidence>
<feature type="transmembrane region" description="Helical" evidence="13">
    <location>
        <begin position="139"/>
        <end position="158"/>
    </location>
</feature>
<feature type="transmembrane region" description="Helical" evidence="13">
    <location>
        <begin position="50"/>
        <end position="69"/>
    </location>
</feature>
<organism evidence="14 15">
    <name type="scientific">Rhodothermus profundi</name>
    <dbReference type="NCBI Taxonomy" id="633813"/>
    <lineage>
        <taxon>Bacteria</taxon>
        <taxon>Pseudomonadati</taxon>
        <taxon>Rhodothermota</taxon>
        <taxon>Rhodothermia</taxon>
        <taxon>Rhodothermales</taxon>
        <taxon>Rhodothermaceae</taxon>
        <taxon>Rhodothermus</taxon>
    </lineage>
</organism>
<dbReference type="OrthoDB" id="9768187at2"/>
<dbReference type="Proteomes" id="UP000185812">
    <property type="component" value="Unassembled WGS sequence"/>
</dbReference>
<dbReference type="AlphaFoldDB" id="A0A1M6UHJ4"/>
<evidence type="ECO:0000256" key="3">
    <source>
        <dbReference type="ARBA" id="ARBA00022676"/>
    </source>
</evidence>
<dbReference type="GO" id="GO:0005886">
    <property type="term" value="C:plasma membrane"/>
    <property type="evidence" value="ECO:0007669"/>
    <property type="project" value="TreeGrafter"/>
</dbReference>
<evidence type="ECO:0000256" key="7">
    <source>
        <dbReference type="ARBA" id="ARBA00022984"/>
    </source>
</evidence>
<dbReference type="PROSITE" id="PS00428">
    <property type="entry name" value="FTSW_RODA_SPOVE"/>
    <property type="match status" value="1"/>
</dbReference>
<evidence type="ECO:0000256" key="4">
    <source>
        <dbReference type="ARBA" id="ARBA00022679"/>
    </source>
</evidence>
<reference evidence="15" key="1">
    <citation type="submission" date="2016-11" db="EMBL/GenBank/DDBJ databases">
        <authorList>
            <person name="Varghese N."/>
            <person name="Submissions S."/>
        </authorList>
    </citation>
    <scope>NUCLEOTIDE SEQUENCE [LARGE SCALE GENOMIC DNA]</scope>
    <source>
        <strain evidence="15">DSM 22212</strain>
    </source>
</reference>
<keyword evidence="6" id="KW-0133">Cell shape</keyword>
<feature type="transmembrane region" description="Helical" evidence="13">
    <location>
        <begin position="165"/>
        <end position="190"/>
    </location>
</feature>
<keyword evidence="15" id="KW-1185">Reference proteome</keyword>
<dbReference type="GO" id="GO:0051301">
    <property type="term" value="P:cell division"/>
    <property type="evidence" value="ECO:0007669"/>
    <property type="project" value="InterPro"/>
</dbReference>
<keyword evidence="8 13" id="KW-1133">Transmembrane helix</keyword>
<dbReference type="GO" id="GO:0016757">
    <property type="term" value="F:glycosyltransferase activity"/>
    <property type="evidence" value="ECO:0007669"/>
    <property type="project" value="UniProtKB-KW"/>
</dbReference>
<dbReference type="PANTHER" id="PTHR30474:SF1">
    <property type="entry name" value="PEPTIDOGLYCAN GLYCOSYLTRANSFERASE MRDB"/>
    <property type="match status" value="1"/>
</dbReference>
<evidence type="ECO:0000256" key="9">
    <source>
        <dbReference type="ARBA" id="ARBA00023136"/>
    </source>
</evidence>
<dbReference type="InterPro" id="IPR011923">
    <property type="entry name" value="RodA/MrdB"/>
</dbReference>
<dbReference type="RefSeq" id="WP_072715546.1">
    <property type="nucleotide sequence ID" value="NZ_FRAU01000005.1"/>
</dbReference>
<dbReference type="GO" id="GO:0032153">
    <property type="term" value="C:cell division site"/>
    <property type="evidence" value="ECO:0007669"/>
    <property type="project" value="TreeGrafter"/>
</dbReference>
<dbReference type="GO" id="GO:0071555">
    <property type="term" value="P:cell wall organization"/>
    <property type="evidence" value="ECO:0007669"/>
    <property type="project" value="UniProtKB-KW"/>
</dbReference>
<evidence type="ECO:0000313" key="15">
    <source>
        <dbReference type="Proteomes" id="UP000185812"/>
    </source>
</evidence>
<proteinExistence type="predicted"/>
<evidence type="ECO:0000256" key="6">
    <source>
        <dbReference type="ARBA" id="ARBA00022960"/>
    </source>
</evidence>
<keyword evidence="4" id="KW-0808">Transferase</keyword>
<gene>
    <name evidence="14" type="ORF">SAMN04488087_1707</name>
</gene>
<keyword evidence="10" id="KW-0961">Cell wall biogenesis/degradation</keyword>
<dbReference type="NCBIfam" id="NF037961">
    <property type="entry name" value="RodA_shape"/>
    <property type="match status" value="1"/>
</dbReference>
<keyword evidence="2" id="KW-1003">Cell membrane</keyword>
<dbReference type="InterPro" id="IPR018365">
    <property type="entry name" value="Cell_cycle_FtsW-rel_CS"/>
</dbReference>
<feature type="transmembrane region" description="Helical" evidence="13">
    <location>
        <begin position="76"/>
        <end position="94"/>
    </location>
</feature>
<protein>
    <recommendedName>
        <fullName evidence="12">Cell wall polymerase</fullName>
    </recommendedName>
    <alternativeName>
        <fullName evidence="11">Peptidoglycan polymerase</fullName>
    </alternativeName>
</protein>
<accession>A0A1M6UHJ4</accession>
<feature type="transmembrane region" description="Helical" evidence="13">
    <location>
        <begin position="196"/>
        <end position="219"/>
    </location>
</feature>
<evidence type="ECO:0000256" key="8">
    <source>
        <dbReference type="ARBA" id="ARBA00022989"/>
    </source>
</evidence>
<dbReference type="GO" id="GO:0008360">
    <property type="term" value="P:regulation of cell shape"/>
    <property type="evidence" value="ECO:0007669"/>
    <property type="project" value="UniProtKB-KW"/>
</dbReference>
<comment type="subcellular location">
    <subcellularLocation>
        <location evidence="1">Membrane</location>
        <topology evidence="1">Multi-pass membrane protein</topology>
    </subcellularLocation>
</comment>
<sequence length="418" mass="44512">MARLARKPDVLLMLLWAALVIAGLVALYSTTHGPAAEFLSQNVQDNFERQLLWAGLSLAALGVVLLLPARFFQSMAYPIYGATIALLLLTLAVGREINGAKAWLYLGPIGFQTSELAKVGTVLAVARLLSTRQARIDTVRYALGAVGLILVPAALIIGQNDMGTALVFLALVPIMLFWSGLPVATVLLVISPAVAGYLTLISWPAAVAFAVLFTLGIFWHTRETYMGALAGLFTGGTAAVASFALAYVLKPYQLARVLSFTNPEAEAYRQTYGFHLVQSKAAIGSGGLWGKGFMQGTQTQGAYVPEQSTDFIFSVIGEEFGFVGAALVLVLFGLLLVRLIQLGTQCRHPFGLMVAAGVAGVILVHVFINIGMATGLLPVIGIPLPFLSYGGSSLLANTLMLAVVLNLHLRRDDFSIFV</sequence>